<organism evidence="2 3">
    <name type="scientific">Drosophila virilis</name>
    <name type="common">Fruit fly</name>
    <dbReference type="NCBI Taxonomy" id="7244"/>
    <lineage>
        <taxon>Eukaryota</taxon>
        <taxon>Metazoa</taxon>
        <taxon>Ecdysozoa</taxon>
        <taxon>Arthropoda</taxon>
        <taxon>Hexapoda</taxon>
        <taxon>Insecta</taxon>
        <taxon>Pterygota</taxon>
        <taxon>Neoptera</taxon>
        <taxon>Endopterygota</taxon>
        <taxon>Diptera</taxon>
        <taxon>Brachycera</taxon>
        <taxon>Muscomorpha</taxon>
        <taxon>Ephydroidea</taxon>
        <taxon>Drosophilidae</taxon>
        <taxon>Drosophila</taxon>
    </lineage>
</organism>
<dbReference type="GO" id="GO:0016805">
    <property type="term" value="F:dipeptidase activity"/>
    <property type="evidence" value="ECO:0007669"/>
    <property type="project" value="InterPro"/>
</dbReference>
<comment type="similarity">
    <text evidence="1">Belongs to the peptidase C69 family. Secernin subfamily.</text>
</comment>
<dbReference type="OMA" id="CYYDVSD"/>
<dbReference type="HOGENOM" id="CLU_046840_0_0_1"/>
<dbReference type="FunCoup" id="B4LZD5">
    <property type="interactions" value="15"/>
</dbReference>
<dbReference type="PANTHER" id="PTHR12994:SF17">
    <property type="entry name" value="LD30995P"/>
    <property type="match status" value="1"/>
</dbReference>
<evidence type="ECO:0000313" key="3">
    <source>
        <dbReference type="Proteomes" id="UP000008792"/>
    </source>
</evidence>
<accession>B4LZD5</accession>
<proteinExistence type="inferred from homology"/>
<evidence type="ECO:0000313" key="2">
    <source>
        <dbReference type="EMBL" id="EDW68170.1"/>
    </source>
</evidence>
<dbReference type="OrthoDB" id="5175656at2759"/>
<dbReference type="Proteomes" id="UP000008792">
    <property type="component" value="Unassembled WGS sequence"/>
</dbReference>
<dbReference type="PhylomeDB" id="B4LZD5"/>
<dbReference type="eggNOG" id="ENOG502QPIA">
    <property type="taxonomic scope" value="Eukaryota"/>
</dbReference>
<gene>
    <name evidence="2" type="primary">Dvir\GJ24571</name>
    <name evidence="2" type="ORF">Dvir_GJ24571</name>
</gene>
<protein>
    <recommendedName>
        <fullName evidence="4">Secernin-3</fullName>
    </recommendedName>
</protein>
<dbReference type="AlphaFoldDB" id="B4LZD5"/>
<reference evidence="2 3" key="1">
    <citation type="journal article" date="2007" name="Nature">
        <title>Evolution of genes and genomes on the Drosophila phylogeny.</title>
        <authorList>
            <consortium name="Drosophila 12 Genomes Consortium"/>
            <person name="Clark A.G."/>
            <person name="Eisen M.B."/>
            <person name="Smith D.R."/>
            <person name="Bergman C.M."/>
            <person name="Oliver B."/>
            <person name="Markow T.A."/>
            <person name="Kaufman T.C."/>
            <person name="Kellis M."/>
            <person name="Gelbart W."/>
            <person name="Iyer V.N."/>
            <person name="Pollard D.A."/>
            <person name="Sackton T.B."/>
            <person name="Larracuente A.M."/>
            <person name="Singh N.D."/>
            <person name="Abad J.P."/>
            <person name="Abt D.N."/>
            <person name="Adryan B."/>
            <person name="Aguade M."/>
            <person name="Akashi H."/>
            <person name="Anderson W.W."/>
            <person name="Aquadro C.F."/>
            <person name="Ardell D.H."/>
            <person name="Arguello R."/>
            <person name="Artieri C.G."/>
            <person name="Barbash D.A."/>
            <person name="Barker D."/>
            <person name="Barsanti P."/>
            <person name="Batterham P."/>
            <person name="Batzoglou S."/>
            <person name="Begun D."/>
            <person name="Bhutkar A."/>
            <person name="Blanco E."/>
            <person name="Bosak S.A."/>
            <person name="Bradley R.K."/>
            <person name="Brand A.D."/>
            <person name="Brent M.R."/>
            <person name="Brooks A.N."/>
            <person name="Brown R.H."/>
            <person name="Butlin R.K."/>
            <person name="Caggese C."/>
            <person name="Calvi B.R."/>
            <person name="Bernardo de Carvalho A."/>
            <person name="Caspi A."/>
            <person name="Castrezana S."/>
            <person name="Celniker S.E."/>
            <person name="Chang J.L."/>
            <person name="Chapple C."/>
            <person name="Chatterji S."/>
            <person name="Chinwalla A."/>
            <person name="Civetta A."/>
            <person name="Clifton S.W."/>
            <person name="Comeron J.M."/>
            <person name="Costello J.C."/>
            <person name="Coyne J.A."/>
            <person name="Daub J."/>
            <person name="David R.G."/>
            <person name="Delcher A.L."/>
            <person name="Delehaunty K."/>
            <person name="Do C.B."/>
            <person name="Ebling H."/>
            <person name="Edwards K."/>
            <person name="Eickbush T."/>
            <person name="Evans J.D."/>
            <person name="Filipski A."/>
            <person name="Findeiss S."/>
            <person name="Freyhult E."/>
            <person name="Fulton L."/>
            <person name="Fulton R."/>
            <person name="Garcia A.C."/>
            <person name="Gardiner A."/>
            <person name="Garfield D.A."/>
            <person name="Garvin B.E."/>
            <person name="Gibson G."/>
            <person name="Gilbert D."/>
            <person name="Gnerre S."/>
            <person name="Godfrey J."/>
            <person name="Good R."/>
            <person name="Gotea V."/>
            <person name="Gravely B."/>
            <person name="Greenberg A.J."/>
            <person name="Griffiths-Jones S."/>
            <person name="Gross S."/>
            <person name="Guigo R."/>
            <person name="Gustafson E.A."/>
            <person name="Haerty W."/>
            <person name="Hahn M.W."/>
            <person name="Halligan D.L."/>
            <person name="Halpern A.L."/>
            <person name="Halter G.M."/>
            <person name="Han M.V."/>
            <person name="Heger A."/>
            <person name="Hillier L."/>
            <person name="Hinrichs A.S."/>
            <person name="Holmes I."/>
            <person name="Hoskins R.A."/>
            <person name="Hubisz M.J."/>
            <person name="Hultmark D."/>
            <person name="Huntley M.A."/>
            <person name="Jaffe D.B."/>
            <person name="Jagadeeshan S."/>
            <person name="Jeck W.R."/>
            <person name="Johnson J."/>
            <person name="Jones C.D."/>
            <person name="Jordan W.C."/>
            <person name="Karpen G.H."/>
            <person name="Kataoka E."/>
            <person name="Keightley P.D."/>
            <person name="Kheradpour P."/>
            <person name="Kirkness E.F."/>
            <person name="Koerich L.B."/>
            <person name="Kristiansen K."/>
            <person name="Kudrna D."/>
            <person name="Kulathinal R.J."/>
            <person name="Kumar S."/>
            <person name="Kwok R."/>
            <person name="Lander E."/>
            <person name="Langley C.H."/>
            <person name="Lapoint R."/>
            <person name="Lazzaro B.P."/>
            <person name="Lee S.J."/>
            <person name="Levesque L."/>
            <person name="Li R."/>
            <person name="Lin C.F."/>
            <person name="Lin M.F."/>
            <person name="Lindblad-Toh K."/>
            <person name="Llopart A."/>
            <person name="Long M."/>
            <person name="Low L."/>
            <person name="Lozovsky E."/>
            <person name="Lu J."/>
            <person name="Luo M."/>
            <person name="Machado C.A."/>
            <person name="Makalowski W."/>
            <person name="Marzo M."/>
            <person name="Matsuda M."/>
            <person name="Matzkin L."/>
            <person name="McAllister B."/>
            <person name="McBride C.S."/>
            <person name="McKernan B."/>
            <person name="McKernan K."/>
            <person name="Mendez-Lago M."/>
            <person name="Minx P."/>
            <person name="Mollenhauer M.U."/>
            <person name="Montooth K."/>
            <person name="Mount S.M."/>
            <person name="Mu X."/>
            <person name="Myers E."/>
            <person name="Negre B."/>
            <person name="Newfeld S."/>
            <person name="Nielsen R."/>
            <person name="Noor M.A."/>
            <person name="O'Grady P."/>
            <person name="Pachter L."/>
            <person name="Papaceit M."/>
            <person name="Parisi M.J."/>
            <person name="Parisi M."/>
            <person name="Parts L."/>
            <person name="Pedersen J.S."/>
            <person name="Pesole G."/>
            <person name="Phillippy A.M."/>
            <person name="Ponting C.P."/>
            <person name="Pop M."/>
            <person name="Porcelli D."/>
            <person name="Powell J.R."/>
            <person name="Prohaska S."/>
            <person name="Pruitt K."/>
            <person name="Puig M."/>
            <person name="Quesneville H."/>
            <person name="Ram K.R."/>
            <person name="Rand D."/>
            <person name="Rasmussen M.D."/>
            <person name="Reed L.K."/>
            <person name="Reenan R."/>
            <person name="Reily A."/>
            <person name="Remington K.A."/>
            <person name="Rieger T.T."/>
            <person name="Ritchie M.G."/>
            <person name="Robin C."/>
            <person name="Rogers Y.H."/>
            <person name="Rohde C."/>
            <person name="Rozas J."/>
            <person name="Rubenfield M.J."/>
            <person name="Ruiz A."/>
            <person name="Russo S."/>
            <person name="Salzberg S.L."/>
            <person name="Sanchez-Gracia A."/>
            <person name="Saranga D.J."/>
            <person name="Sato H."/>
            <person name="Schaeffer S.W."/>
            <person name="Schatz M.C."/>
            <person name="Schlenke T."/>
            <person name="Schwartz R."/>
            <person name="Segarra C."/>
            <person name="Singh R.S."/>
            <person name="Sirot L."/>
            <person name="Sirota M."/>
            <person name="Sisneros N.B."/>
            <person name="Smith C.D."/>
            <person name="Smith T.F."/>
            <person name="Spieth J."/>
            <person name="Stage D.E."/>
            <person name="Stark A."/>
            <person name="Stephan W."/>
            <person name="Strausberg R.L."/>
            <person name="Strempel S."/>
            <person name="Sturgill D."/>
            <person name="Sutton G."/>
            <person name="Sutton G.G."/>
            <person name="Tao W."/>
            <person name="Teichmann S."/>
            <person name="Tobari Y.N."/>
            <person name="Tomimura Y."/>
            <person name="Tsolas J.M."/>
            <person name="Valente V.L."/>
            <person name="Venter E."/>
            <person name="Venter J.C."/>
            <person name="Vicario S."/>
            <person name="Vieira F.G."/>
            <person name="Vilella A.J."/>
            <person name="Villasante A."/>
            <person name="Walenz B."/>
            <person name="Wang J."/>
            <person name="Wasserman M."/>
            <person name="Watts T."/>
            <person name="Wilson D."/>
            <person name="Wilson R.K."/>
            <person name="Wing R.A."/>
            <person name="Wolfner M.F."/>
            <person name="Wong A."/>
            <person name="Wong G.K."/>
            <person name="Wu C.I."/>
            <person name="Wu G."/>
            <person name="Yamamoto D."/>
            <person name="Yang H.P."/>
            <person name="Yang S.P."/>
            <person name="Yorke J.A."/>
            <person name="Yoshida K."/>
            <person name="Zdobnov E."/>
            <person name="Zhang P."/>
            <person name="Zhang Y."/>
            <person name="Zimin A.V."/>
            <person name="Baldwin J."/>
            <person name="Abdouelleil A."/>
            <person name="Abdulkadir J."/>
            <person name="Abebe A."/>
            <person name="Abera B."/>
            <person name="Abreu J."/>
            <person name="Acer S.C."/>
            <person name="Aftuck L."/>
            <person name="Alexander A."/>
            <person name="An P."/>
            <person name="Anderson E."/>
            <person name="Anderson S."/>
            <person name="Arachi H."/>
            <person name="Azer M."/>
            <person name="Bachantsang P."/>
            <person name="Barry A."/>
            <person name="Bayul T."/>
            <person name="Berlin A."/>
            <person name="Bessette D."/>
            <person name="Bloom T."/>
            <person name="Blye J."/>
            <person name="Boguslavskiy L."/>
            <person name="Bonnet C."/>
            <person name="Boukhgalter B."/>
            <person name="Bourzgui I."/>
            <person name="Brown A."/>
            <person name="Cahill P."/>
            <person name="Channer S."/>
            <person name="Cheshatsang Y."/>
            <person name="Chuda L."/>
            <person name="Citroen M."/>
            <person name="Collymore A."/>
            <person name="Cooke P."/>
            <person name="Costello M."/>
            <person name="D'Aco K."/>
            <person name="Daza R."/>
            <person name="De Haan G."/>
            <person name="DeGray S."/>
            <person name="DeMaso C."/>
            <person name="Dhargay N."/>
            <person name="Dooley K."/>
            <person name="Dooley E."/>
            <person name="Doricent M."/>
            <person name="Dorje P."/>
            <person name="Dorjee K."/>
            <person name="Dupes A."/>
            <person name="Elong R."/>
            <person name="Falk J."/>
            <person name="Farina A."/>
            <person name="Faro S."/>
            <person name="Ferguson D."/>
            <person name="Fisher S."/>
            <person name="Foley C.D."/>
            <person name="Franke A."/>
            <person name="Friedrich D."/>
            <person name="Gadbois L."/>
            <person name="Gearin G."/>
            <person name="Gearin C.R."/>
            <person name="Giannoukos G."/>
            <person name="Goode T."/>
            <person name="Graham J."/>
            <person name="Grandbois E."/>
            <person name="Grewal S."/>
            <person name="Gyaltsen K."/>
            <person name="Hafez N."/>
            <person name="Hagos B."/>
            <person name="Hall J."/>
            <person name="Henson C."/>
            <person name="Hollinger A."/>
            <person name="Honan T."/>
            <person name="Huard M.D."/>
            <person name="Hughes L."/>
            <person name="Hurhula B."/>
            <person name="Husby M.E."/>
            <person name="Kamat A."/>
            <person name="Kanga B."/>
            <person name="Kashin S."/>
            <person name="Khazanovich D."/>
            <person name="Kisner P."/>
            <person name="Lance K."/>
            <person name="Lara M."/>
            <person name="Lee W."/>
            <person name="Lennon N."/>
            <person name="Letendre F."/>
            <person name="LeVine R."/>
            <person name="Lipovsky A."/>
            <person name="Liu X."/>
            <person name="Liu J."/>
            <person name="Liu S."/>
            <person name="Lokyitsang T."/>
            <person name="Lokyitsang Y."/>
            <person name="Lubonja R."/>
            <person name="Lui A."/>
            <person name="MacDonald P."/>
            <person name="Magnisalis V."/>
            <person name="Maru K."/>
            <person name="Matthews C."/>
            <person name="McCusker W."/>
            <person name="McDonough S."/>
            <person name="Mehta T."/>
            <person name="Meldrim J."/>
            <person name="Meneus L."/>
            <person name="Mihai O."/>
            <person name="Mihalev A."/>
            <person name="Mihova T."/>
            <person name="Mittelman R."/>
            <person name="Mlenga V."/>
            <person name="Montmayeur A."/>
            <person name="Mulrain L."/>
            <person name="Navidi A."/>
            <person name="Naylor J."/>
            <person name="Negash T."/>
            <person name="Nguyen T."/>
            <person name="Nguyen N."/>
            <person name="Nicol R."/>
            <person name="Norbu C."/>
            <person name="Norbu N."/>
            <person name="Novod N."/>
            <person name="O'Neill B."/>
            <person name="Osman S."/>
            <person name="Markiewicz E."/>
            <person name="Oyono O.L."/>
            <person name="Patti C."/>
            <person name="Phunkhang P."/>
            <person name="Pierre F."/>
            <person name="Priest M."/>
            <person name="Raghuraman S."/>
            <person name="Rege F."/>
            <person name="Reyes R."/>
            <person name="Rise C."/>
            <person name="Rogov P."/>
            <person name="Ross K."/>
            <person name="Ryan E."/>
            <person name="Settipalli S."/>
            <person name="Shea T."/>
            <person name="Sherpa N."/>
            <person name="Shi L."/>
            <person name="Shih D."/>
            <person name="Sparrow T."/>
            <person name="Spaulding J."/>
            <person name="Stalker J."/>
            <person name="Stange-Thomann N."/>
            <person name="Stavropoulos S."/>
            <person name="Stone C."/>
            <person name="Strader C."/>
            <person name="Tesfaye S."/>
            <person name="Thomson T."/>
            <person name="Thoulutsang Y."/>
            <person name="Thoulutsang D."/>
            <person name="Topham K."/>
            <person name="Topping I."/>
            <person name="Tsamla T."/>
            <person name="Vassiliev H."/>
            <person name="Vo A."/>
            <person name="Wangchuk T."/>
            <person name="Wangdi T."/>
            <person name="Weiand M."/>
            <person name="Wilkinson J."/>
            <person name="Wilson A."/>
            <person name="Yadav S."/>
            <person name="Young G."/>
            <person name="Yu Q."/>
            <person name="Zembek L."/>
            <person name="Zhong D."/>
            <person name="Zimmer A."/>
            <person name="Zwirko Z."/>
            <person name="Jaffe D.B."/>
            <person name="Alvarez P."/>
            <person name="Brockman W."/>
            <person name="Butler J."/>
            <person name="Chin C."/>
            <person name="Gnerre S."/>
            <person name="Grabherr M."/>
            <person name="Kleber M."/>
            <person name="Mauceli E."/>
            <person name="MacCallum I."/>
        </authorList>
    </citation>
    <scope>NUCLEOTIDE SEQUENCE [LARGE SCALE GENOMIC DNA]</scope>
    <source>
        <strain evidence="3">Tucson 15010-1051.87</strain>
    </source>
</reference>
<dbReference type="GO" id="GO:0070004">
    <property type="term" value="F:cysteine-type exopeptidase activity"/>
    <property type="evidence" value="ECO:0007669"/>
    <property type="project" value="InterPro"/>
</dbReference>
<dbReference type="KEGG" id="dvi:6630792"/>
<sequence>MSSNADCFVVLPVNCASDSLIFGRNAEDSDAVGGLGVSTEVCYYDVSDVLEGKTDGGAALEPSADALRVILQKPKPALWGGDFGANERGVVVSLTWSDGEQQAADSDSLLGTDIVRITLAESNEAEAAVDRIGALVAKHSNDSAKLNFIVCDPTAAWILSSAGKVWAAEKLQAGWLRVPSGGLTVTTTIDKSSDGLDTAANFAAAHDAEAQAPEADWCGPKPDGDGDGSYTQQDMFETLREASGAGSRAANVSMLSSKGSSISCHWFTGTPNAAESVFKPFVFAPKPRISPLTQVQPDAEQTLLHSLHANRKPAALEHLRSLERSCVDELNNYFSLQDHASDELDELLKDCVEAEVKFYR</sequence>
<dbReference type="InParanoid" id="B4LZD5"/>
<dbReference type="STRING" id="7244.B4LZD5"/>
<dbReference type="InterPro" id="IPR005322">
    <property type="entry name" value="Peptidase_C69"/>
</dbReference>
<dbReference type="EMBL" id="CH940650">
    <property type="protein sequence ID" value="EDW68170.1"/>
    <property type="molecule type" value="Genomic_DNA"/>
</dbReference>
<evidence type="ECO:0008006" key="4">
    <source>
        <dbReference type="Google" id="ProtNLM"/>
    </source>
</evidence>
<dbReference type="GO" id="GO:0006508">
    <property type="term" value="P:proteolysis"/>
    <property type="evidence" value="ECO:0007669"/>
    <property type="project" value="InterPro"/>
</dbReference>
<keyword evidence="3" id="KW-1185">Reference proteome</keyword>
<dbReference type="PANTHER" id="PTHR12994">
    <property type="entry name" value="SECERNIN"/>
    <property type="match status" value="1"/>
</dbReference>
<evidence type="ECO:0000256" key="1">
    <source>
        <dbReference type="ARBA" id="ARBA00005705"/>
    </source>
</evidence>
<name>B4LZD5_DROVI</name>